<gene>
    <name evidence="4" type="ORF">GWC95_13335</name>
</gene>
<organism evidence="4 5">
    <name type="scientific">Sediminibacterium roseum</name>
    <dbReference type="NCBI Taxonomy" id="1978412"/>
    <lineage>
        <taxon>Bacteria</taxon>
        <taxon>Pseudomonadati</taxon>
        <taxon>Bacteroidota</taxon>
        <taxon>Chitinophagia</taxon>
        <taxon>Chitinophagales</taxon>
        <taxon>Chitinophagaceae</taxon>
        <taxon>Sediminibacterium</taxon>
    </lineage>
</organism>
<dbReference type="SUPFAM" id="SSF53041">
    <property type="entry name" value="Resolvase-like"/>
    <property type="match status" value="1"/>
</dbReference>
<protein>
    <submittedName>
        <fullName evidence="4">Recombinase family protein</fullName>
    </submittedName>
</protein>
<dbReference type="Pfam" id="PF07508">
    <property type="entry name" value="Recombinase"/>
    <property type="match status" value="1"/>
</dbReference>
<dbReference type="Gene3D" id="3.90.1750.20">
    <property type="entry name" value="Putative Large Serine Recombinase, Chain B, Domain 2"/>
    <property type="match status" value="1"/>
</dbReference>
<dbReference type="PANTHER" id="PTHR30461">
    <property type="entry name" value="DNA-INVERTASE FROM LAMBDOID PROPHAGE"/>
    <property type="match status" value="1"/>
</dbReference>
<comment type="caution">
    <text evidence="4">The sequence shown here is derived from an EMBL/GenBank/DDBJ whole genome shotgun (WGS) entry which is preliminary data.</text>
</comment>
<dbReference type="InterPro" id="IPR006119">
    <property type="entry name" value="Resolv_N"/>
</dbReference>
<dbReference type="InterPro" id="IPR036162">
    <property type="entry name" value="Resolvase-like_N_sf"/>
</dbReference>
<keyword evidence="1" id="KW-0238">DNA-binding</keyword>
<dbReference type="Proteomes" id="UP000753802">
    <property type="component" value="Unassembled WGS sequence"/>
</dbReference>
<keyword evidence="5" id="KW-1185">Reference proteome</keyword>
<dbReference type="EMBL" id="JAACJS010000015">
    <property type="protein sequence ID" value="NCI50910.1"/>
    <property type="molecule type" value="Genomic_DNA"/>
</dbReference>
<accession>A0ABW9ZWK3</accession>
<evidence type="ECO:0000313" key="4">
    <source>
        <dbReference type="EMBL" id="NCI50910.1"/>
    </source>
</evidence>
<dbReference type="InterPro" id="IPR050639">
    <property type="entry name" value="SSR_resolvase"/>
</dbReference>
<dbReference type="PROSITE" id="PS51736">
    <property type="entry name" value="RECOMBINASES_3"/>
    <property type="match status" value="1"/>
</dbReference>
<evidence type="ECO:0000313" key="5">
    <source>
        <dbReference type="Proteomes" id="UP000753802"/>
    </source>
</evidence>
<dbReference type="Gene3D" id="3.40.50.1390">
    <property type="entry name" value="Resolvase, N-terminal catalytic domain"/>
    <property type="match status" value="1"/>
</dbReference>
<dbReference type="SMART" id="SM00857">
    <property type="entry name" value="Resolvase"/>
    <property type="match status" value="1"/>
</dbReference>
<dbReference type="PANTHER" id="PTHR30461:SF2">
    <property type="entry name" value="SERINE RECOMBINASE PINE-RELATED"/>
    <property type="match status" value="1"/>
</dbReference>
<sequence length="523" mass="60874">MTTQNTIQQSAFIYTRVSTEEQAIRGGSLKTQQDTLRQYCSMYNIRVDKIFVEDHSAKTFKRPEWRKLMIELQNSNERPDLILFTRWDRFSRNTGDAYYMIKTLKNLGVEAQVIEQPLDLSIPENKMMFAFYLAIPEVENDRRGLNTKMGMLRARERGKWLGKVPLGYQNYCMPDGSKLITPKEPDASIIRFAFHQLANLRCNITDAYSMAVKEGLKCSRSNFWKMLQSPVYAGNVAVSEVDQATKYVVPGLHRAIVPPITFDRVQNVFFTKKKAVSINKRNTRRLRFILKGFISCPKCGRLLTASGTTNRSGSLYHYYHCNSKCGYRRRCDALHEKFMDELKKLRPATQYLEEYRNLIQVNYANQNSKTNRKKGREMRSIEIFTERIYKAKNLLLDGHIEFEQYKEIKDDLEAKIRLLGYSIEAISKKQIELLDKVDQSSKLLLRLDNFMTNLNEKNRHAFVSIILNKKTNWEPGNMKDVFKNTCQSVFGLRKEHAADETPTPEQITKFLQELADMDLLIST</sequence>
<keyword evidence="2" id="KW-0233">DNA recombination</keyword>
<evidence type="ECO:0000256" key="2">
    <source>
        <dbReference type="ARBA" id="ARBA00023172"/>
    </source>
</evidence>
<evidence type="ECO:0000256" key="1">
    <source>
        <dbReference type="ARBA" id="ARBA00023125"/>
    </source>
</evidence>
<dbReference type="CDD" id="cd03768">
    <property type="entry name" value="SR_ResInv"/>
    <property type="match status" value="1"/>
</dbReference>
<dbReference type="InterPro" id="IPR011109">
    <property type="entry name" value="DNA_bind_recombinase_dom"/>
</dbReference>
<dbReference type="RefSeq" id="WP_161819215.1">
    <property type="nucleotide sequence ID" value="NZ_JAACJS010000015.1"/>
</dbReference>
<evidence type="ECO:0000259" key="3">
    <source>
        <dbReference type="PROSITE" id="PS51736"/>
    </source>
</evidence>
<dbReference type="InterPro" id="IPR038109">
    <property type="entry name" value="DNA_bind_recomb_sf"/>
</dbReference>
<reference evidence="4 5" key="1">
    <citation type="submission" date="2020-01" db="EMBL/GenBank/DDBJ databases">
        <title>Genome analysis.</title>
        <authorList>
            <person name="Wu S."/>
            <person name="Wang G."/>
        </authorList>
    </citation>
    <scope>NUCLEOTIDE SEQUENCE [LARGE SCALE GENOMIC DNA]</scope>
    <source>
        <strain evidence="4 5">SYL130</strain>
    </source>
</reference>
<proteinExistence type="predicted"/>
<dbReference type="Pfam" id="PF00239">
    <property type="entry name" value="Resolvase"/>
    <property type="match status" value="1"/>
</dbReference>
<feature type="domain" description="Resolvase/invertase-type recombinase catalytic" evidence="3">
    <location>
        <begin position="10"/>
        <end position="158"/>
    </location>
</feature>
<name>A0ABW9ZWK3_9BACT</name>